<dbReference type="Proteomes" id="UP001291309">
    <property type="component" value="Unassembled WGS sequence"/>
</dbReference>
<dbReference type="InterPro" id="IPR011009">
    <property type="entry name" value="Kinase-like_dom_sf"/>
</dbReference>
<keyword evidence="3 6" id="KW-0418">Kinase</keyword>
<feature type="domain" description="Protein kinase" evidence="5">
    <location>
        <begin position="12"/>
        <end position="326"/>
    </location>
</feature>
<dbReference type="RefSeq" id="WP_321548195.1">
    <property type="nucleotide sequence ID" value="NZ_JAXIVS010000008.1"/>
</dbReference>
<dbReference type="PANTHER" id="PTHR43289:SF6">
    <property type="entry name" value="SERINE_THREONINE-PROTEIN KINASE NEKL-3"/>
    <property type="match status" value="1"/>
</dbReference>
<keyword evidence="7" id="KW-1185">Reference proteome</keyword>
<proteinExistence type="predicted"/>
<dbReference type="EC" id="2.7.11.1" evidence="6"/>
<dbReference type="PANTHER" id="PTHR43289">
    <property type="entry name" value="MITOGEN-ACTIVATED PROTEIN KINASE KINASE KINASE 20-RELATED"/>
    <property type="match status" value="1"/>
</dbReference>
<evidence type="ECO:0000256" key="3">
    <source>
        <dbReference type="ARBA" id="ARBA00022777"/>
    </source>
</evidence>
<sequence length="377" mass="41816">MIRVFESCGFEYLVLRPIKYGRDGAPVLLAARREYLGTDTTTVELRPLHVTHETAVQVRARLSEELQLSKFLSHRNIGKVLGYAVEENQPFLVLEHVPGCSLETVLDASALVKRKVSVGFAVTVALAVANALGHAHQCLGEKEHPLHIVHRAVSPANIQISQRGQVKLVNFGSAYSELIGRYRTPTGLLRGDAAYIAPEVLREFQTPRNRRRAAARTPPDKRADIFSLGLVLLGEITGWHPLDPPDSLEDEASAFVLPGTRVETEPAIPLEVLTARLLNFGSEDVNRATKRLAQRLRRIIAKALQVDPSERYQSTLDMADDLRGYMRDSWPKYHEGELAAEMAALIRAARKLDEHVAYGVTEPGILSTPVDVPWNIP</sequence>
<dbReference type="CDD" id="cd14014">
    <property type="entry name" value="STKc_PknB_like"/>
    <property type="match status" value="1"/>
</dbReference>
<dbReference type="SUPFAM" id="SSF56112">
    <property type="entry name" value="Protein kinase-like (PK-like)"/>
    <property type="match status" value="1"/>
</dbReference>
<accession>A0ABU5H7M7</accession>
<reference evidence="6 7" key="1">
    <citation type="submission" date="2023-12" db="EMBL/GenBank/DDBJ databases">
        <title>the genome sequence of Hyalangium sp. s54d21.</title>
        <authorList>
            <person name="Zhang X."/>
        </authorList>
    </citation>
    <scope>NUCLEOTIDE SEQUENCE [LARGE SCALE GENOMIC DNA]</scope>
    <source>
        <strain evidence="7">s54d21</strain>
    </source>
</reference>
<dbReference type="GO" id="GO:0004674">
    <property type="term" value="F:protein serine/threonine kinase activity"/>
    <property type="evidence" value="ECO:0007669"/>
    <property type="project" value="UniProtKB-EC"/>
</dbReference>
<dbReference type="Gene3D" id="1.10.510.10">
    <property type="entry name" value="Transferase(Phosphotransferase) domain 1"/>
    <property type="match status" value="1"/>
</dbReference>
<dbReference type="InterPro" id="IPR000719">
    <property type="entry name" value="Prot_kinase_dom"/>
</dbReference>
<dbReference type="PROSITE" id="PS50011">
    <property type="entry name" value="PROTEIN_KINASE_DOM"/>
    <property type="match status" value="1"/>
</dbReference>
<keyword evidence="1 6" id="KW-0808">Transferase</keyword>
<evidence type="ECO:0000313" key="7">
    <source>
        <dbReference type="Proteomes" id="UP001291309"/>
    </source>
</evidence>
<dbReference type="Pfam" id="PF00069">
    <property type="entry name" value="Pkinase"/>
    <property type="match status" value="1"/>
</dbReference>
<keyword evidence="4" id="KW-0067">ATP-binding</keyword>
<evidence type="ECO:0000313" key="6">
    <source>
        <dbReference type="EMBL" id="MDY7229474.1"/>
    </source>
</evidence>
<name>A0ABU5H7M7_9BACT</name>
<comment type="caution">
    <text evidence="6">The sequence shown here is derived from an EMBL/GenBank/DDBJ whole genome shotgun (WGS) entry which is preliminary data.</text>
</comment>
<keyword evidence="2" id="KW-0547">Nucleotide-binding</keyword>
<evidence type="ECO:0000256" key="2">
    <source>
        <dbReference type="ARBA" id="ARBA00022741"/>
    </source>
</evidence>
<dbReference type="SMART" id="SM00220">
    <property type="entry name" value="S_TKc"/>
    <property type="match status" value="1"/>
</dbReference>
<evidence type="ECO:0000256" key="1">
    <source>
        <dbReference type="ARBA" id="ARBA00022679"/>
    </source>
</evidence>
<evidence type="ECO:0000256" key="4">
    <source>
        <dbReference type="ARBA" id="ARBA00022840"/>
    </source>
</evidence>
<evidence type="ECO:0000259" key="5">
    <source>
        <dbReference type="PROSITE" id="PS50011"/>
    </source>
</evidence>
<gene>
    <name evidence="6" type="ORF">SYV04_23985</name>
</gene>
<organism evidence="6 7">
    <name type="scientific">Hyalangium rubrum</name>
    <dbReference type="NCBI Taxonomy" id="3103134"/>
    <lineage>
        <taxon>Bacteria</taxon>
        <taxon>Pseudomonadati</taxon>
        <taxon>Myxococcota</taxon>
        <taxon>Myxococcia</taxon>
        <taxon>Myxococcales</taxon>
        <taxon>Cystobacterineae</taxon>
        <taxon>Archangiaceae</taxon>
        <taxon>Hyalangium</taxon>
    </lineage>
</organism>
<protein>
    <submittedName>
        <fullName evidence="6">Serine/threonine-protein kinase</fullName>
        <ecNumber evidence="6">2.7.11.1</ecNumber>
    </submittedName>
</protein>
<dbReference type="EMBL" id="JAXIVS010000008">
    <property type="protein sequence ID" value="MDY7229474.1"/>
    <property type="molecule type" value="Genomic_DNA"/>
</dbReference>